<dbReference type="Pfam" id="PF13443">
    <property type="entry name" value="HTH_26"/>
    <property type="match status" value="1"/>
</dbReference>
<gene>
    <name evidence="2" type="ORF">P7D85_10255</name>
</gene>
<dbReference type="InterPro" id="IPR001387">
    <property type="entry name" value="Cro/C1-type_HTH"/>
</dbReference>
<dbReference type="InterPro" id="IPR010982">
    <property type="entry name" value="Lambda_DNA-bd_dom_sf"/>
</dbReference>
<proteinExistence type="predicted"/>
<evidence type="ECO:0000313" key="2">
    <source>
        <dbReference type="EMBL" id="MDT2600156.1"/>
    </source>
</evidence>
<keyword evidence="3" id="KW-1185">Reference proteome</keyword>
<dbReference type="EMBL" id="JARPYI010000005">
    <property type="protein sequence ID" value="MDT2600156.1"/>
    <property type="molecule type" value="Genomic_DNA"/>
</dbReference>
<organism evidence="2 3">
    <name type="scientific">Enterococcus hulanensis</name>
    <dbReference type="NCBI Taxonomy" id="2559929"/>
    <lineage>
        <taxon>Bacteria</taxon>
        <taxon>Bacillati</taxon>
        <taxon>Bacillota</taxon>
        <taxon>Bacilli</taxon>
        <taxon>Lactobacillales</taxon>
        <taxon>Enterococcaceae</taxon>
        <taxon>Enterococcus</taxon>
    </lineage>
</organism>
<dbReference type="Proteomes" id="UP001252875">
    <property type="component" value="Unassembled WGS sequence"/>
</dbReference>
<name>A0ABU3EZS1_9ENTE</name>
<dbReference type="Gene3D" id="1.10.260.40">
    <property type="entry name" value="lambda repressor-like DNA-binding domains"/>
    <property type="match status" value="1"/>
</dbReference>
<reference evidence="2 3" key="1">
    <citation type="submission" date="2023-03" db="EMBL/GenBank/DDBJ databases">
        <authorList>
            <person name="Shen W."/>
            <person name="Cai J."/>
        </authorList>
    </citation>
    <scope>NUCLEOTIDE SEQUENCE [LARGE SCALE GENOMIC DNA]</scope>
    <source>
        <strain evidence="2 3">D6-4</strain>
    </source>
</reference>
<evidence type="ECO:0000259" key="1">
    <source>
        <dbReference type="Pfam" id="PF13443"/>
    </source>
</evidence>
<protein>
    <submittedName>
        <fullName evidence="2">Helix-turn-helix domain-containing protein</fullName>
    </submittedName>
</protein>
<dbReference type="RefSeq" id="WP_311822368.1">
    <property type="nucleotide sequence ID" value="NZ_JARPYF010000005.1"/>
</dbReference>
<evidence type="ECO:0000313" key="3">
    <source>
        <dbReference type="Proteomes" id="UP001252875"/>
    </source>
</evidence>
<accession>A0ABU3EZS1</accession>
<sequence>MKNVLDIYLQKHGLTRIDLLRSGKLSEAQLARISKRDPEKYSVKALDALAKELDVNSDELLADLKNIRDSQELYEVTDTNELRQRVKEQEEEFLVKGDLRELLKEIKRSQVSEMAETGFDLGSGGSGSLGARGVLRVINFFEEDSKTENLKQDIAQLYTIKFIDDAAAKLRLKQLDY</sequence>
<feature type="domain" description="HTH cro/C1-type" evidence="1">
    <location>
        <begin position="5"/>
        <end position="62"/>
    </location>
</feature>
<comment type="caution">
    <text evidence="2">The sequence shown here is derived from an EMBL/GenBank/DDBJ whole genome shotgun (WGS) entry which is preliminary data.</text>
</comment>